<organism evidence="3 4">
    <name type="scientific">Cnephaeus nilssonii</name>
    <name type="common">Northern bat</name>
    <name type="synonym">Eptesicus nilssonii</name>
    <dbReference type="NCBI Taxonomy" id="3371016"/>
    <lineage>
        <taxon>Eukaryota</taxon>
        <taxon>Metazoa</taxon>
        <taxon>Chordata</taxon>
        <taxon>Craniata</taxon>
        <taxon>Vertebrata</taxon>
        <taxon>Euteleostomi</taxon>
        <taxon>Mammalia</taxon>
        <taxon>Eutheria</taxon>
        <taxon>Laurasiatheria</taxon>
        <taxon>Chiroptera</taxon>
        <taxon>Yangochiroptera</taxon>
        <taxon>Vespertilionidae</taxon>
        <taxon>Cnephaeus</taxon>
    </lineage>
</organism>
<dbReference type="PANTHER" id="PTHR11505">
    <property type="entry name" value="L1 TRANSPOSABLE ELEMENT-RELATED"/>
    <property type="match status" value="1"/>
</dbReference>
<reference evidence="3" key="1">
    <citation type="submission" date="2023-06" db="EMBL/GenBank/DDBJ databases">
        <title>Reference genome for the Northern bat (Eptesicus nilssonii), a most northern bat species.</title>
        <authorList>
            <person name="Laine V.N."/>
            <person name="Pulliainen A.T."/>
            <person name="Lilley T.M."/>
        </authorList>
    </citation>
    <scope>NUCLEOTIDE SEQUENCE</scope>
    <source>
        <strain evidence="3">BLF_Eptnil</strain>
        <tissue evidence="3">Kidney</tissue>
    </source>
</reference>
<dbReference type="InterPro" id="IPR013924">
    <property type="entry name" value="RNase_H2_suC"/>
</dbReference>
<dbReference type="GO" id="GO:0032299">
    <property type="term" value="C:ribonuclease H2 complex"/>
    <property type="evidence" value="ECO:0007669"/>
    <property type="project" value="InterPro"/>
</dbReference>
<feature type="domain" description="L1 transposable element dsRBD-like" evidence="2">
    <location>
        <begin position="1"/>
        <end position="61"/>
    </location>
</feature>
<dbReference type="InterPro" id="IPR004244">
    <property type="entry name" value="Transposase_22"/>
</dbReference>
<proteinExistence type="predicted"/>
<evidence type="ECO:0000259" key="2">
    <source>
        <dbReference type="Pfam" id="PF17490"/>
    </source>
</evidence>
<dbReference type="Gene3D" id="3.30.250.20">
    <property type="entry name" value="L1 transposable element, C-terminal domain"/>
    <property type="match status" value="1"/>
</dbReference>
<feature type="region of interest" description="Disordered" evidence="1">
    <location>
        <begin position="68"/>
        <end position="114"/>
    </location>
</feature>
<dbReference type="Gene3D" id="2.40.128.680">
    <property type="match status" value="1"/>
</dbReference>
<evidence type="ECO:0000256" key="1">
    <source>
        <dbReference type="SAM" id="MobiDB-lite"/>
    </source>
</evidence>
<comment type="caution">
    <text evidence="3">The sequence shown here is derived from an EMBL/GenBank/DDBJ whole genome shotgun (WGS) entry which is preliminary data.</text>
</comment>
<accession>A0AA40HYD5</accession>
<dbReference type="Pfam" id="PF08615">
    <property type="entry name" value="RNase_H2_suC"/>
    <property type="match status" value="1"/>
</dbReference>
<name>A0AA40HYD5_CNENI</name>
<dbReference type="AlphaFoldDB" id="A0AA40HYD5"/>
<protein>
    <recommendedName>
        <fullName evidence="2">L1 transposable element dsRBD-like domain-containing protein</fullName>
    </recommendedName>
</protein>
<evidence type="ECO:0000313" key="4">
    <source>
        <dbReference type="Proteomes" id="UP001177744"/>
    </source>
</evidence>
<keyword evidence="4" id="KW-1185">Reference proteome</keyword>
<dbReference type="GO" id="GO:0006401">
    <property type="term" value="P:RNA catabolic process"/>
    <property type="evidence" value="ECO:0007669"/>
    <property type="project" value="InterPro"/>
</dbReference>
<gene>
    <name evidence="3" type="ORF">QTO34_018193</name>
</gene>
<dbReference type="InterPro" id="IPR035300">
    <property type="entry name" value="L1_dsRBD"/>
</dbReference>
<dbReference type="InterPro" id="IPR042566">
    <property type="entry name" value="L1_C"/>
</dbReference>
<dbReference type="EMBL" id="JAULJE010000008">
    <property type="protein sequence ID" value="KAK1339639.1"/>
    <property type="molecule type" value="Genomic_DNA"/>
</dbReference>
<evidence type="ECO:0000313" key="3">
    <source>
        <dbReference type="EMBL" id="KAK1339639.1"/>
    </source>
</evidence>
<dbReference type="Pfam" id="PF17490">
    <property type="entry name" value="Tnp_22_dsRBD"/>
    <property type="match status" value="1"/>
</dbReference>
<sequence length="283" mass="32150">MQARREWQEIFKVMNSKNLQPRLLYPAKLSFRIEDQIKIFTDKKKLKEFITAKPVLYEMLKVFCKKRKKKKKGSPPQRPRTIKSGGASSGLSQRATETRQRMESSDEEDMEKHRIHLRPVTLLTRCTSCPVKSGLTGPPLWGAFSPRPSVRVPMDSKCCFGPQSEGRGGGGAAWPAGILMVMEEKSVGKQDFSAGSDKDEQELVEPPEALERDFDRFIRASASFSRFTLWGLESIPGPDAKVRAALTWPSLPKRSINRCRRTENQRLKLEATDPFTCSPLWIH</sequence>
<dbReference type="Proteomes" id="UP001177744">
    <property type="component" value="Unassembled WGS sequence"/>
</dbReference>